<keyword evidence="2 3" id="KW-0732">Signal</keyword>
<name>A0A2T4KKM1_9STAP</name>
<organism evidence="5 6">
    <name type="scientific">Staphylococcus devriesei</name>
    <dbReference type="NCBI Taxonomy" id="586733"/>
    <lineage>
        <taxon>Bacteria</taxon>
        <taxon>Bacillati</taxon>
        <taxon>Bacillota</taxon>
        <taxon>Bacilli</taxon>
        <taxon>Bacillales</taxon>
        <taxon>Staphylococcaceae</taxon>
        <taxon>Staphylococcus</taxon>
    </lineage>
</organism>
<sequence length="317" mass="34898">MKKITYLLIMALAVIIFAAACGSNSSLESKEGSSNSDSGKDGYTPKKLTVQFVPSQNADTLEAKAKPLEKLLSKKLGIPVKVSVSTNYNTIVEAMKSKKVDVGFLPPTAYTLAHDQKAADLLLQAQRYGVKDDGSSSEKLVKDYKSEILVKKDSGIDSLKDLKNKKIALQDVTSTAGYTFPIATLKKDAGIDATKDMNIVNVKGHDQAIISLLNGDVDAAAVFQDARNIVKKDQPNVFKDTKILKLTEPIPNDTISIRPDMNKDFQDKLKKAFKDISKTKEGHKIISEVYSHEGYTDAKDSDFDIVRKYEKEVQDMK</sequence>
<protein>
    <submittedName>
        <fullName evidence="5">Phosphate/phosphite/phosphonate ABC transporter substrate-binding protein</fullName>
    </submittedName>
</protein>
<dbReference type="Gene3D" id="3.40.190.10">
    <property type="entry name" value="Periplasmic binding protein-like II"/>
    <property type="match status" value="2"/>
</dbReference>
<dbReference type="PANTHER" id="PTHR35841:SF1">
    <property type="entry name" value="PHOSPHONATES-BINDING PERIPLASMIC PROTEIN"/>
    <property type="match status" value="1"/>
</dbReference>
<dbReference type="Proteomes" id="UP000242547">
    <property type="component" value="Unassembled WGS sequence"/>
</dbReference>
<accession>A0A2T4KKM1</accession>
<dbReference type="CDD" id="cd01071">
    <property type="entry name" value="PBP2_PhnD_like"/>
    <property type="match status" value="1"/>
</dbReference>
<comment type="caution">
    <text evidence="5">The sequence shown here is derived from an EMBL/GenBank/DDBJ whole genome shotgun (WGS) entry which is preliminary data.</text>
</comment>
<reference evidence="5 6" key="1">
    <citation type="journal article" date="2016" name="Front. Microbiol.">
        <title>Comprehensive Phylogenetic Analysis of Bovine Non-aureus Staphylococci Species Based on Whole-Genome Sequencing.</title>
        <authorList>
            <person name="Naushad S."/>
            <person name="Barkema H.W."/>
            <person name="Luby C."/>
            <person name="Condas L.A."/>
            <person name="Nobrega D.B."/>
            <person name="Carson D.A."/>
            <person name="De Buck J."/>
        </authorList>
    </citation>
    <scope>NUCLEOTIDE SEQUENCE [LARGE SCALE GENOMIC DNA]</scope>
    <source>
        <strain evidence="5 6">SNUC 761</strain>
    </source>
</reference>
<dbReference type="PANTHER" id="PTHR35841">
    <property type="entry name" value="PHOSPHONATES-BINDING PERIPLASMIC PROTEIN"/>
    <property type="match status" value="1"/>
</dbReference>
<proteinExistence type="inferred from homology"/>
<dbReference type="GO" id="GO:0055085">
    <property type="term" value="P:transmembrane transport"/>
    <property type="evidence" value="ECO:0007669"/>
    <property type="project" value="InterPro"/>
</dbReference>
<dbReference type="SMART" id="SM00062">
    <property type="entry name" value="PBPb"/>
    <property type="match status" value="1"/>
</dbReference>
<dbReference type="InterPro" id="IPR001638">
    <property type="entry name" value="Solute-binding_3/MltF_N"/>
</dbReference>
<feature type="signal peptide" evidence="3">
    <location>
        <begin position="1"/>
        <end position="18"/>
    </location>
</feature>
<feature type="domain" description="Solute-binding protein family 3/N-terminal" evidence="4">
    <location>
        <begin position="47"/>
        <end position="293"/>
    </location>
</feature>
<dbReference type="NCBIfam" id="TIGR01098">
    <property type="entry name" value="3A0109s03R"/>
    <property type="match status" value="1"/>
</dbReference>
<evidence type="ECO:0000259" key="4">
    <source>
        <dbReference type="SMART" id="SM00062"/>
    </source>
</evidence>
<feature type="chain" id="PRO_5043160862" evidence="3">
    <location>
        <begin position="19"/>
        <end position="317"/>
    </location>
</feature>
<evidence type="ECO:0000313" key="5">
    <source>
        <dbReference type="EMBL" id="PTE74651.1"/>
    </source>
</evidence>
<evidence type="ECO:0000256" key="3">
    <source>
        <dbReference type="SAM" id="SignalP"/>
    </source>
</evidence>
<evidence type="ECO:0000256" key="1">
    <source>
        <dbReference type="ARBA" id="ARBA00007162"/>
    </source>
</evidence>
<dbReference type="RefSeq" id="WP_107505591.1">
    <property type="nucleotide sequence ID" value="NZ_CP130489.1"/>
</dbReference>
<dbReference type="InterPro" id="IPR005770">
    <property type="entry name" value="PhnD"/>
</dbReference>
<dbReference type="SUPFAM" id="SSF53850">
    <property type="entry name" value="Periplasmic binding protein-like II"/>
    <property type="match status" value="1"/>
</dbReference>
<dbReference type="AlphaFoldDB" id="A0A2T4KKM1"/>
<dbReference type="PROSITE" id="PS51257">
    <property type="entry name" value="PROKAR_LIPOPROTEIN"/>
    <property type="match status" value="1"/>
</dbReference>
<dbReference type="Pfam" id="PF12974">
    <property type="entry name" value="Phosphonate-bd"/>
    <property type="match status" value="1"/>
</dbReference>
<gene>
    <name evidence="5" type="ORF">BUY44_00735</name>
</gene>
<comment type="similarity">
    <text evidence="1">Belongs to the phosphate/phosphite/phosphonate binding protein family.</text>
</comment>
<evidence type="ECO:0000256" key="2">
    <source>
        <dbReference type="ARBA" id="ARBA00022729"/>
    </source>
</evidence>
<dbReference type="GO" id="GO:0043190">
    <property type="term" value="C:ATP-binding cassette (ABC) transporter complex"/>
    <property type="evidence" value="ECO:0007669"/>
    <property type="project" value="InterPro"/>
</dbReference>
<evidence type="ECO:0000313" key="6">
    <source>
        <dbReference type="Proteomes" id="UP000242547"/>
    </source>
</evidence>
<dbReference type="EMBL" id="PYZL01000002">
    <property type="protein sequence ID" value="PTE74651.1"/>
    <property type="molecule type" value="Genomic_DNA"/>
</dbReference>